<dbReference type="OrthoDB" id="6159439at2759"/>
<dbReference type="EnsemblMetazoa" id="AAEL014848-RC">
    <property type="protein sequence ID" value="AAEL014848-PC"/>
    <property type="gene ID" value="AAEL014848"/>
</dbReference>
<dbReference type="InterPro" id="IPR017970">
    <property type="entry name" value="Homeobox_CS"/>
</dbReference>
<evidence type="ECO:0000256" key="3">
    <source>
        <dbReference type="ARBA" id="ARBA00023125"/>
    </source>
</evidence>
<name>A0A903UYJ3_AEDAE</name>
<evidence type="ECO:0000313" key="10">
    <source>
        <dbReference type="Proteomes" id="UP000008820"/>
    </source>
</evidence>
<dbReference type="GO" id="GO:0000981">
    <property type="term" value="F:DNA-binding transcription factor activity, RNA polymerase II-specific"/>
    <property type="evidence" value="ECO:0007669"/>
    <property type="project" value="InterPro"/>
</dbReference>
<dbReference type="PANTHER" id="PTHR24329:SF543">
    <property type="entry name" value="FI01017P-RELATED"/>
    <property type="match status" value="1"/>
</dbReference>
<feature type="domain" description="Homeobox" evidence="8">
    <location>
        <begin position="137"/>
        <end position="197"/>
    </location>
</feature>
<evidence type="ECO:0000256" key="2">
    <source>
        <dbReference type="ARBA" id="ARBA00022473"/>
    </source>
</evidence>
<evidence type="ECO:0000313" key="9">
    <source>
        <dbReference type="EnsemblMetazoa" id="AAEL014848-PC"/>
    </source>
</evidence>
<evidence type="ECO:0000256" key="4">
    <source>
        <dbReference type="ARBA" id="ARBA00023155"/>
    </source>
</evidence>
<dbReference type="InterPro" id="IPR009057">
    <property type="entry name" value="Homeodomain-like_sf"/>
</dbReference>
<evidence type="ECO:0000256" key="1">
    <source>
        <dbReference type="ARBA" id="ARBA00004123"/>
    </source>
</evidence>
<sequence length="291" mass="33005">MENNKIIGNFPVINESLQNSIVMPPLLFHSEDLFNGSHHENSGNVNTFEEFKSVNHTKEATLVQSFSETVCLKQLKDKCSVISGVDRNSSPIQRGSDSFKRFSVDNLLHNPCFNNDKDNDAQVEKSKQVNAGLSSNKKLRRNRTTFSSDQLSALEQIFERTHYPDAFLREEIASKVGLSEARVQVWFQNRRAKFRRNERNINVGSQSLCAISPALHFSKTPKIVRSPHAEQINSSTTFSVNKQAIFSTPQRFGSFPYSDMISTHEANTCNFHATNYSSTALSNYQFSTFKY</sequence>
<evidence type="ECO:0000256" key="7">
    <source>
        <dbReference type="RuleBase" id="RU000682"/>
    </source>
</evidence>
<proteinExistence type="predicted"/>
<keyword evidence="2" id="KW-0217">Developmental protein</keyword>
<dbReference type="InterPro" id="IPR050649">
    <property type="entry name" value="Paired_Homeobox_TFs"/>
</dbReference>
<dbReference type="GO" id="GO:0000977">
    <property type="term" value="F:RNA polymerase II transcription regulatory region sequence-specific DNA binding"/>
    <property type="evidence" value="ECO:0007669"/>
    <property type="project" value="TreeGrafter"/>
</dbReference>
<dbReference type="InterPro" id="IPR000047">
    <property type="entry name" value="HTH_motif"/>
</dbReference>
<dbReference type="SMART" id="SM00389">
    <property type="entry name" value="HOX"/>
    <property type="match status" value="1"/>
</dbReference>
<reference evidence="9" key="2">
    <citation type="submission" date="2022-10" db="UniProtKB">
        <authorList>
            <consortium name="EnsemblMetazoa"/>
        </authorList>
    </citation>
    <scope>IDENTIFICATION</scope>
    <source>
        <strain evidence="9">LVP_AGWG</strain>
    </source>
</reference>
<comment type="subcellular location">
    <subcellularLocation>
        <location evidence="1 6 7">Nucleus</location>
    </subcellularLocation>
</comment>
<dbReference type="PRINTS" id="PR00031">
    <property type="entry name" value="HTHREPRESSR"/>
</dbReference>
<evidence type="ECO:0000256" key="6">
    <source>
        <dbReference type="PROSITE-ProRule" id="PRU00108"/>
    </source>
</evidence>
<dbReference type="PROSITE" id="PS00027">
    <property type="entry name" value="HOMEOBOX_1"/>
    <property type="match status" value="1"/>
</dbReference>
<keyword evidence="10" id="KW-1185">Reference proteome</keyword>
<dbReference type="PROSITE" id="PS50071">
    <property type="entry name" value="HOMEOBOX_2"/>
    <property type="match status" value="1"/>
</dbReference>
<evidence type="ECO:0000256" key="5">
    <source>
        <dbReference type="ARBA" id="ARBA00023242"/>
    </source>
</evidence>
<reference evidence="9 10" key="1">
    <citation type="submission" date="2017-06" db="EMBL/GenBank/DDBJ databases">
        <title>Aedes aegypti genome working group (AGWG) sequencing and assembly.</title>
        <authorList>
            <consortium name="Aedes aegypti Genome Working Group (AGWG)"/>
            <person name="Matthews B.J."/>
        </authorList>
    </citation>
    <scope>NUCLEOTIDE SEQUENCE [LARGE SCALE GENOMIC DNA]</scope>
    <source>
        <strain evidence="9 10">LVP_AGWG</strain>
    </source>
</reference>
<dbReference type="FunFam" id="1.10.10.60:FF:000066">
    <property type="entry name" value="Paired mesoderm homeobox protein 1"/>
    <property type="match status" value="1"/>
</dbReference>
<keyword evidence="3 6" id="KW-0238">DNA-binding</keyword>
<feature type="DNA-binding region" description="Homeobox" evidence="6">
    <location>
        <begin position="139"/>
        <end position="198"/>
    </location>
</feature>
<dbReference type="Proteomes" id="UP000008820">
    <property type="component" value="Chromosome 3"/>
</dbReference>
<gene>
    <name evidence="9" type="primary">5565407</name>
</gene>
<dbReference type="PANTHER" id="PTHR24329">
    <property type="entry name" value="HOMEOBOX PROTEIN ARISTALESS"/>
    <property type="match status" value="1"/>
</dbReference>
<dbReference type="AlphaFoldDB" id="A0A903UYJ3"/>
<dbReference type="InterPro" id="IPR001356">
    <property type="entry name" value="HD"/>
</dbReference>
<organism evidence="9 10">
    <name type="scientific">Aedes aegypti</name>
    <name type="common">Yellowfever mosquito</name>
    <name type="synonym">Culex aegypti</name>
    <dbReference type="NCBI Taxonomy" id="7159"/>
    <lineage>
        <taxon>Eukaryota</taxon>
        <taxon>Metazoa</taxon>
        <taxon>Ecdysozoa</taxon>
        <taxon>Arthropoda</taxon>
        <taxon>Hexapoda</taxon>
        <taxon>Insecta</taxon>
        <taxon>Pterygota</taxon>
        <taxon>Neoptera</taxon>
        <taxon>Endopterygota</taxon>
        <taxon>Diptera</taxon>
        <taxon>Nematocera</taxon>
        <taxon>Culicoidea</taxon>
        <taxon>Culicidae</taxon>
        <taxon>Culicinae</taxon>
        <taxon>Aedini</taxon>
        <taxon>Aedes</taxon>
        <taxon>Stegomyia</taxon>
    </lineage>
</organism>
<keyword evidence="5 6" id="KW-0539">Nucleus</keyword>
<dbReference type="Gene3D" id="1.10.10.60">
    <property type="entry name" value="Homeodomain-like"/>
    <property type="match status" value="1"/>
</dbReference>
<dbReference type="SUPFAM" id="SSF46689">
    <property type="entry name" value="Homeodomain-like"/>
    <property type="match status" value="1"/>
</dbReference>
<dbReference type="GO" id="GO:0005634">
    <property type="term" value="C:nucleus"/>
    <property type="evidence" value="ECO:0007669"/>
    <property type="project" value="UniProtKB-SubCell"/>
</dbReference>
<evidence type="ECO:0000259" key="8">
    <source>
        <dbReference type="PROSITE" id="PS50071"/>
    </source>
</evidence>
<dbReference type="CDD" id="cd00086">
    <property type="entry name" value="homeodomain"/>
    <property type="match status" value="1"/>
</dbReference>
<protein>
    <recommendedName>
        <fullName evidence="8">Homeobox domain-containing protein</fullName>
    </recommendedName>
</protein>
<keyword evidence="4 6" id="KW-0371">Homeobox</keyword>
<accession>A0A903UYJ3</accession>
<dbReference type="Pfam" id="PF00046">
    <property type="entry name" value="Homeodomain"/>
    <property type="match status" value="1"/>
</dbReference>